<dbReference type="InterPro" id="IPR017870">
    <property type="entry name" value="FeS_cluster_insertion_CS"/>
</dbReference>
<dbReference type="Proteomes" id="UP000664417">
    <property type="component" value="Unassembled WGS sequence"/>
</dbReference>
<dbReference type="InterPro" id="IPR016092">
    <property type="entry name" value="ATAP"/>
</dbReference>
<dbReference type="NCBIfam" id="TIGR00049">
    <property type="entry name" value="iron-sulfur cluster assembly accessory protein"/>
    <property type="match status" value="1"/>
</dbReference>
<dbReference type="RefSeq" id="WP_207857290.1">
    <property type="nucleotide sequence ID" value="NZ_JAFREP010000004.1"/>
</dbReference>
<evidence type="ECO:0000313" key="2">
    <source>
        <dbReference type="EMBL" id="MBO1317825.1"/>
    </source>
</evidence>
<dbReference type="InterPro" id="IPR035903">
    <property type="entry name" value="HesB-like_dom_sf"/>
</dbReference>
<reference evidence="2" key="1">
    <citation type="submission" date="2021-03" db="EMBL/GenBank/DDBJ databases">
        <authorList>
            <person name="Wang G."/>
        </authorList>
    </citation>
    <scope>NUCLEOTIDE SEQUENCE</scope>
    <source>
        <strain evidence="2">KCTC 12899</strain>
    </source>
</reference>
<dbReference type="InterPro" id="IPR000361">
    <property type="entry name" value="ATAP_core_dom"/>
</dbReference>
<evidence type="ECO:0000313" key="3">
    <source>
        <dbReference type="Proteomes" id="UP000664417"/>
    </source>
</evidence>
<proteinExistence type="predicted"/>
<protein>
    <submittedName>
        <fullName evidence="2">Iron-sulfur cluster assembly accessory protein</fullName>
    </submittedName>
</protein>
<dbReference type="GO" id="GO:0016226">
    <property type="term" value="P:iron-sulfur cluster assembly"/>
    <property type="evidence" value="ECO:0007669"/>
    <property type="project" value="InterPro"/>
</dbReference>
<dbReference type="GO" id="GO:0005506">
    <property type="term" value="F:iron ion binding"/>
    <property type="evidence" value="ECO:0007669"/>
    <property type="project" value="TreeGrafter"/>
</dbReference>
<dbReference type="PANTHER" id="PTHR43011:SF1">
    <property type="entry name" value="IRON-SULFUR CLUSTER ASSEMBLY 2 HOMOLOG, MITOCHONDRIAL"/>
    <property type="match status" value="1"/>
</dbReference>
<dbReference type="PANTHER" id="PTHR43011">
    <property type="entry name" value="IRON-SULFUR CLUSTER ASSEMBLY 2 HOMOLOG, MITOCHONDRIAL"/>
    <property type="match status" value="1"/>
</dbReference>
<comment type="caution">
    <text evidence="2">The sequence shown here is derived from an EMBL/GenBank/DDBJ whole genome shotgun (WGS) entry which is preliminary data.</text>
</comment>
<accession>A0A8J7QDW0</accession>
<dbReference type="GO" id="GO:0051537">
    <property type="term" value="F:2 iron, 2 sulfur cluster binding"/>
    <property type="evidence" value="ECO:0007669"/>
    <property type="project" value="TreeGrafter"/>
</dbReference>
<name>A0A8J7QDW0_9BACT</name>
<sequence length="107" mass="11788">MITLTDAAQNELDRILQNEGKGNKGIRLGVKGGGCSGFTYVMDFAIEEREGDQLFNTQRTPVFVDPKSLEFLDNLEIDFSSDLLNRGFKFRNPNATKSCGCGTSFAV</sequence>
<dbReference type="GO" id="GO:0051539">
    <property type="term" value="F:4 iron, 4 sulfur cluster binding"/>
    <property type="evidence" value="ECO:0007669"/>
    <property type="project" value="TreeGrafter"/>
</dbReference>
<dbReference type="PROSITE" id="PS01152">
    <property type="entry name" value="HESB"/>
    <property type="match status" value="1"/>
</dbReference>
<dbReference type="AlphaFoldDB" id="A0A8J7QDW0"/>
<dbReference type="Pfam" id="PF01521">
    <property type="entry name" value="Fe-S_biosyn"/>
    <property type="match status" value="1"/>
</dbReference>
<feature type="domain" description="Core" evidence="1">
    <location>
        <begin position="2"/>
        <end position="102"/>
    </location>
</feature>
<gene>
    <name evidence="2" type="ORF">J3U88_05080</name>
</gene>
<evidence type="ECO:0000259" key="1">
    <source>
        <dbReference type="Pfam" id="PF01521"/>
    </source>
</evidence>
<dbReference type="Gene3D" id="2.60.300.12">
    <property type="entry name" value="HesB-like domain"/>
    <property type="match status" value="1"/>
</dbReference>
<dbReference type="SUPFAM" id="SSF89360">
    <property type="entry name" value="HesB-like domain"/>
    <property type="match status" value="1"/>
</dbReference>
<organism evidence="2 3">
    <name type="scientific">Acanthopleuribacter pedis</name>
    <dbReference type="NCBI Taxonomy" id="442870"/>
    <lineage>
        <taxon>Bacteria</taxon>
        <taxon>Pseudomonadati</taxon>
        <taxon>Acidobacteriota</taxon>
        <taxon>Holophagae</taxon>
        <taxon>Acanthopleuribacterales</taxon>
        <taxon>Acanthopleuribacteraceae</taxon>
        <taxon>Acanthopleuribacter</taxon>
    </lineage>
</organism>
<keyword evidence="3" id="KW-1185">Reference proteome</keyword>
<dbReference type="EMBL" id="JAFREP010000004">
    <property type="protein sequence ID" value="MBO1317825.1"/>
    <property type="molecule type" value="Genomic_DNA"/>
</dbReference>